<dbReference type="AlphaFoldDB" id="A0A8I6RSM0"/>
<dbReference type="InterPro" id="IPR024096">
    <property type="entry name" value="NO_sig/Golgi_transp_ligand-bd"/>
</dbReference>
<evidence type="ECO:0000256" key="1">
    <source>
        <dbReference type="ARBA" id="ARBA00004222"/>
    </source>
</evidence>
<dbReference type="GO" id="GO:0030008">
    <property type="term" value="C:TRAPP complex"/>
    <property type="evidence" value="ECO:0007669"/>
    <property type="project" value="TreeGrafter"/>
</dbReference>
<dbReference type="InterPro" id="IPR037992">
    <property type="entry name" value="TRAPPC6/Trs33"/>
</dbReference>
<dbReference type="Proteomes" id="UP000494040">
    <property type="component" value="Unassembled WGS sequence"/>
</dbReference>
<dbReference type="SUPFAM" id="SSF111126">
    <property type="entry name" value="Ligand-binding domain in the NO signalling and Golgi transport"/>
    <property type="match status" value="1"/>
</dbReference>
<gene>
    <name evidence="3" type="primary">106665475</name>
</gene>
<dbReference type="Pfam" id="PF04051">
    <property type="entry name" value="TRAPP"/>
    <property type="match status" value="1"/>
</dbReference>
<keyword evidence="4" id="KW-1185">Reference proteome</keyword>
<accession>A0A8I6RSM0</accession>
<protein>
    <recommendedName>
        <fullName evidence="5">Trafficking protein particle complex subunit 6B</fullName>
    </recommendedName>
</protein>
<dbReference type="OrthoDB" id="941624at2759"/>
<sequence>MQYADEILLELLHGELVNYVAKTEVKEHGVKEGNLSTLEYFGFNTGFRIIERITKDTPRFKDELETVKYICTELWPAVYLKPIDNLRTNHKGVFVLQDNAFRFMDKISSKNQYLDVAPLYIAFTSGLVRGALANLGINSVVTAEVETMPICKFHIHVDVHSNN</sequence>
<reference evidence="3" key="1">
    <citation type="submission" date="2022-01" db="UniProtKB">
        <authorList>
            <consortium name="EnsemblMetazoa"/>
        </authorList>
    </citation>
    <scope>IDENTIFICATION</scope>
</reference>
<evidence type="ECO:0000256" key="2">
    <source>
        <dbReference type="ARBA" id="ARBA00006218"/>
    </source>
</evidence>
<dbReference type="PANTHER" id="PTHR12817:SF0">
    <property type="entry name" value="GEO08327P1"/>
    <property type="match status" value="1"/>
</dbReference>
<dbReference type="PANTHER" id="PTHR12817">
    <property type="entry name" value="TRAFFICKING PROTEIN PARTICLE COMPLEX SUBUNIT 6B"/>
    <property type="match status" value="1"/>
</dbReference>
<dbReference type="GO" id="GO:0006888">
    <property type="term" value="P:endoplasmic reticulum to Golgi vesicle-mediated transport"/>
    <property type="evidence" value="ECO:0007669"/>
    <property type="project" value="TreeGrafter"/>
</dbReference>
<dbReference type="KEGG" id="clec:106665475"/>
<proteinExistence type="inferred from homology"/>
<dbReference type="OMA" id="CKEFWTA"/>
<dbReference type="CDD" id="cd14944">
    <property type="entry name" value="TRAPPC6A_Trs33"/>
    <property type="match status" value="1"/>
</dbReference>
<comment type="similarity">
    <text evidence="2">Belongs to the TRAPP small subunits family. BET3 subfamily.</text>
</comment>
<evidence type="ECO:0000313" key="3">
    <source>
        <dbReference type="EnsemblMetazoa" id="XP_014247406.1"/>
    </source>
</evidence>
<dbReference type="Gene3D" id="3.30.1380.20">
    <property type="entry name" value="Trafficking protein particle complex subunit 3"/>
    <property type="match status" value="1"/>
</dbReference>
<dbReference type="GO" id="GO:0005801">
    <property type="term" value="C:cis-Golgi network"/>
    <property type="evidence" value="ECO:0007669"/>
    <property type="project" value="TreeGrafter"/>
</dbReference>
<organism evidence="3 4">
    <name type="scientific">Cimex lectularius</name>
    <name type="common">Bed bug</name>
    <name type="synonym">Acanthia lectularia</name>
    <dbReference type="NCBI Taxonomy" id="79782"/>
    <lineage>
        <taxon>Eukaryota</taxon>
        <taxon>Metazoa</taxon>
        <taxon>Ecdysozoa</taxon>
        <taxon>Arthropoda</taxon>
        <taxon>Hexapoda</taxon>
        <taxon>Insecta</taxon>
        <taxon>Pterygota</taxon>
        <taxon>Neoptera</taxon>
        <taxon>Paraneoptera</taxon>
        <taxon>Hemiptera</taxon>
        <taxon>Heteroptera</taxon>
        <taxon>Panheteroptera</taxon>
        <taxon>Cimicomorpha</taxon>
        <taxon>Cimicidae</taxon>
        <taxon>Cimex</taxon>
    </lineage>
</organism>
<evidence type="ECO:0008006" key="5">
    <source>
        <dbReference type="Google" id="ProtNLM"/>
    </source>
</evidence>
<name>A0A8I6RSM0_CIMLE</name>
<dbReference type="InterPro" id="IPR007194">
    <property type="entry name" value="TRAPP_component"/>
</dbReference>
<evidence type="ECO:0000313" key="4">
    <source>
        <dbReference type="Proteomes" id="UP000494040"/>
    </source>
</evidence>
<comment type="subcellular location">
    <subcellularLocation>
        <location evidence="1">Golgi apparatus</location>
        <location evidence="1">cis-Golgi network</location>
    </subcellularLocation>
</comment>
<dbReference type="EnsemblMetazoa" id="XM_014391920.2">
    <property type="protein sequence ID" value="XP_014247406.1"/>
    <property type="gene ID" value="LOC106665475"/>
</dbReference>
<dbReference type="GO" id="GO:0005802">
    <property type="term" value="C:trans-Golgi network"/>
    <property type="evidence" value="ECO:0007669"/>
    <property type="project" value="TreeGrafter"/>
</dbReference>